<evidence type="ECO:0000313" key="2">
    <source>
        <dbReference type="EMBL" id="KKM79754.1"/>
    </source>
</evidence>
<evidence type="ECO:0000256" key="1">
    <source>
        <dbReference type="SAM" id="Phobius"/>
    </source>
</evidence>
<feature type="transmembrane region" description="Helical" evidence="1">
    <location>
        <begin position="55"/>
        <end position="80"/>
    </location>
</feature>
<reference evidence="2" key="1">
    <citation type="journal article" date="2015" name="Nature">
        <title>Complex archaea that bridge the gap between prokaryotes and eukaryotes.</title>
        <authorList>
            <person name="Spang A."/>
            <person name="Saw J.H."/>
            <person name="Jorgensen S.L."/>
            <person name="Zaremba-Niedzwiedzka K."/>
            <person name="Martijn J."/>
            <person name="Lind A.E."/>
            <person name="van Eijk R."/>
            <person name="Schleper C."/>
            <person name="Guy L."/>
            <person name="Ettema T.J."/>
        </authorList>
    </citation>
    <scope>NUCLEOTIDE SEQUENCE</scope>
</reference>
<name>A0A0F9KC51_9ZZZZ</name>
<protein>
    <submittedName>
        <fullName evidence="2">Uncharacterized protein</fullName>
    </submittedName>
</protein>
<comment type="caution">
    <text evidence="2">The sequence shown here is derived from an EMBL/GenBank/DDBJ whole genome shotgun (WGS) entry which is preliminary data.</text>
</comment>
<keyword evidence="1" id="KW-1133">Transmembrane helix</keyword>
<sequence>MKICQLDTKDNIWRRAVVVLKKAAMALFVLAGFAGFAGAIIWIDPDPMERDAVLLSAGVIATMFSVVILAVIYCIAHWIFCVDDRSIQEKCPHEWQGTGAFVVCKICRLDGAAPVAKKGGA</sequence>
<organism evidence="2">
    <name type="scientific">marine sediment metagenome</name>
    <dbReference type="NCBI Taxonomy" id="412755"/>
    <lineage>
        <taxon>unclassified sequences</taxon>
        <taxon>metagenomes</taxon>
        <taxon>ecological metagenomes</taxon>
    </lineage>
</organism>
<keyword evidence="1" id="KW-0472">Membrane</keyword>
<accession>A0A0F9KC51</accession>
<proteinExistence type="predicted"/>
<keyword evidence="1" id="KW-0812">Transmembrane</keyword>
<gene>
    <name evidence="2" type="ORF">LCGC14_1346830</name>
</gene>
<dbReference type="AlphaFoldDB" id="A0A0F9KC51"/>
<dbReference type="EMBL" id="LAZR01008291">
    <property type="protein sequence ID" value="KKM79754.1"/>
    <property type="molecule type" value="Genomic_DNA"/>
</dbReference>
<feature type="transmembrane region" description="Helical" evidence="1">
    <location>
        <begin position="23"/>
        <end position="43"/>
    </location>
</feature>